<keyword evidence="1" id="KW-0946">Virion</keyword>
<reference evidence="1" key="1">
    <citation type="submission" date="2020-09" db="EMBL/GenBank/DDBJ databases">
        <title>Leviviricetes taxonomy.</title>
        <authorList>
            <person name="Stockdale S.R."/>
            <person name="Callanan J."/>
            <person name="Adriaenssens E.M."/>
            <person name="Kuhn J.H."/>
            <person name="Rumnieks J."/>
            <person name="Shkoporov A."/>
            <person name="Draper L.A."/>
            <person name="Ross P."/>
            <person name="Hill C."/>
        </authorList>
    </citation>
    <scope>NUCLEOTIDE SEQUENCE</scope>
</reference>
<organism evidence="1 2">
    <name type="scientific">ssRNA phage SRR5466728_5</name>
    <dbReference type="NCBI Taxonomy" id="2786443"/>
    <lineage>
        <taxon>Viruses</taxon>
        <taxon>Riboviria</taxon>
        <taxon>Orthornavirae</taxon>
        <taxon>Lenarviricota</taxon>
        <taxon>Leviviricetes</taxon>
        <taxon>Timlovirales</taxon>
        <taxon>Steitzviridae</taxon>
        <taxon>Bicehmovirus</taxon>
        <taxon>Bicehmovirus lutivivens</taxon>
    </lineage>
</organism>
<dbReference type="GO" id="GO:0019028">
    <property type="term" value="C:viral capsid"/>
    <property type="evidence" value="ECO:0007669"/>
    <property type="project" value="UniProtKB-KW"/>
</dbReference>
<dbReference type="GeneID" id="80399793"/>
<dbReference type="EMBL" id="BK013647">
    <property type="protein sequence ID" value="DAD50858.1"/>
    <property type="molecule type" value="Genomic_RNA"/>
</dbReference>
<gene>
    <name evidence="1" type="primary">SRR5466728_5_2</name>
</gene>
<dbReference type="Proteomes" id="UP000682766">
    <property type="component" value="Segment"/>
</dbReference>
<sequence length="119" mass="12988">MLADPLVITVGGNAKSLNRINQDGYSSEYLLRDSTTEHRLKVRHSQTKADPAGQVYDRHNVEFTVVTFASGATPANYEKFYVVIECLPSATSASIPAALMALLQASSNAMTLALKQWQN</sequence>
<dbReference type="Pfam" id="PF22387">
    <property type="entry name" value="PhiCb5_coat"/>
    <property type="match status" value="1"/>
</dbReference>
<accession>A0A8S5L172</accession>
<dbReference type="RefSeq" id="YP_010770462.1">
    <property type="nucleotide sequence ID" value="NC_074276.1"/>
</dbReference>
<dbReference type="KEGG" id="vg:80399793"/>
<evidence type="ECO:0000313" key="1">
    <source>
        <dbReference type="EMBL" id="DAD50858.1"/>
    </source>
</evidence>
<evidence type="ECO:0000313" key="2">
    <source>
        <dbReference type="Proteomes" id="UP000682766"/>
    </source>
</evidence>
<proteinExistence type="predicted"/>
<keyword evidence="1" id="KW-0167">Capsid protein</keyword>
<dbReference type="InterPro" id="IPR054457">
    <property type="entry name" value="PhiCb5_coat"/>
</dbReference>
<keyword evidence="2" id="KW-1185">Reference proteome</keyword>
<dbReference type="Gene3D" id="2.40.160.220">
    <property type="match status" value="1"/>
</dbReference>
<protein>
    <submittedName>
        <fullName evidence="1">Coat protein</fullName>
    </submittedName>
</protein>
<name>A0A8S5L172_9VIRU</name>